<accession>A0A1Q9YKU7</accession>
<protein>
    <submittedName>
        <fullName evidence="1">Uncharacterized protein</fullName>
    </submittedName>
</protein>
<reference evidence="1 2" key="1">
    <citation type="submission" date="2016-11" db="EMBL/GenBank/DDBJ databases">
        <title>Description of two novel members of the family Erysipelotrichaceae: Ileibacterium lipovorans gen. nov., sp. nov. and Dubosiella newyorkensis, gen. nov., sp. nov.</title>
        <authorList>
            <person name="Cox L.M."/>
            <person name="Sohn J."/>
            <person name="Tyrrell K.L."/>
            <person name="Citron D.M."/>
            <person name="Lawson P.A."/>
            <person name="Patel N.B."/>
            <person name="Iizumi T."/>
            <person name="Perez-Perez G.I."/>
            <person name="Goldstein E.J."/>
            <person name="Blaser M.J."/>
        </authorList>
    </citation>
    <scope>NUCLEOTIDE SEQUENCE [LARGE SCALE GENOMIC DNA]</scope>
    <source>
        <strain evidence="1 2">NYU-BL-K8</strain>
    </source>
</reference>
<evidence type="ECO:0000313" key="1">
    <source>
        <dbReference type="EMBL" id="OLU45441.1"/>
    </source>
</evidence>
<sequence>MAAGRDPVRLLMNIRSGIYCVNRFATTMKMEELPEILEQYQVPGTADAEEEVLTMCNLGEGVYEKGMKAGRLQGQRDSLDRTGRLIKATTHAGRLQEFLDSADGGKRITALFEEFDIK</sequence>
<name>A0A1Q9YKU7_9FIRM</name>
<evidence type="ECO:0000313" key="2">
    <source>
        <dbReference type="Proteomes" id="UP000186758"/>
    </source>
</evidence>
<dbReference type="EMBL" id="MPJZ01000050">
    <property type="protein sequence ID" value="OLU45441.1"/>
    <property type="molecule type" value="Genomic_DNA"/>
</dbReference>
<comment type="caution">
    <text evidence="1">The sequence shown here is derived from an EMBL/GenBank/DDBJ whole genome shotgun (WGS) entry which is preliminary data.</text>
</comment>
<dbReference type="Proteomes" id="UP000186758">
    <property type="component" value="Unassembled WGS sequence"/>
</dbReference>
<proteinExistence type="predicted"/>
<gene>
    <name evidence="1" type="ORF">BO223_04925</name>
</gene>
<dbReference type="AlphaFoldDB" id="A0A1Q9YKU7"/>
<organism evidence="1 2">
    <name type="scientific">Faecalibaculum rodentium</name>
    <dbReference type="NCBI Taxonomy" id="1702221"/>
    <lineage>
        <taxon>Bacteria</taxon>
        <taxon>Bacillati</taxon>
        <taxon>Bacillota</taxon>
        <taxon>Erysipelotrichia</taxon>
        <taxon>Erysipelotrichales</taxon>
        <taxon>Erysipelotrichaceae</taxon>
        <taxon>Faecalibaculum</taxon>
    </lineage>
</organism>